<gene>
    <name evidence="1" type="ORF">BV25DRAFT_1811582</name>
</gene>
<reference evidence="1" key="2">
    <citation type="journal article" date="2022" name="New Phytol.">
        <title>Evolutionary transition to the ectomycorrhizal habit in the genomes of a hyperdiverse lineage of mushroom-forming fungi.</title>
        <authorList>
            <person name="Looney B."/>
            <person name="Miyauchi S."/>
            <person name="Morin E."/>
            <person name="Drula E."/>
            <person name="Courty P.E."/>
            <person name="Kohler A."/>
            <person name="Kuo A."/>
            <person name="LaButti K."/>
            <person name="Pangilinan J."/>
            <person name="Lipzen A."/>
            <person name="Riley R."/>
            <person name="Andreopoulos W."/>
            <person name="He G."/>
            <person name="Johnson J."/>
            <person name="Nolan M."/>
            <person name="Tritt A."/>
            <person name="Barry K.W."/>
            <person name="Grigoriev I.V."/>
            <person name="Nagy L.G."/>
            <person name="Hibbett D."/>
            <person name="Henrissat B."/>
            <person name="Matheny P.B."/>
            <person name="Labbe J."/>
            <person name="Martin F.M."/>
        </authorList>
    </citation>
    <scope>NUCLEOTIDE SEQUENCE</scope>
    <source>
        <strain evidence="1">HHB10654</strain>
    </source>
</reference>
<comment type="caution">
    <text evidence="1">The sequence shown here is derived from an EMBL/GenBank/DDBJ whole genome shotgun (WGS) entry which is preliminary data.</text>
</comment>
<evidence type="ECO:0000313" key="1">
    <source>
        <dbReference type="EMBL" id="KAI0058042.1"/>
    </source>
</evidence>
<keyword evidence="2" id="KW-1185">Reference proteome</keyword>
<name>A0ACB8SP66_9AGAM</name>
<sequence>MKSFNAVTSLFVFFAAMLFSFVGAAPLALLQRDVYVPPVLTPTAGTVWTIGSVQTVTWDTSDPPAQITNRYGEVLLRNGELTLDIVLASGFDILDGSVEVTVPAVEPGDEYAVVLIGDSGNFSEEFTIVA</sequence>
<evidence type="ECO:0000313" key="2">
    <source>
        <dbReference type="Proteomes" id="UP000814140"/>
    </source>
</evidence>
<reference evidence="1" key="1">
    <citation type="submission" date="2021-03" db="EMBL/GenBank/DDBJ databases">
        <authorList>
            <consortium name="DOE Joint Genome Institute"/>
            <person name="Ahrendt S."/>
            <person name="Looney B.P."/>
            <person name="Miyauchi S."/>
            <person name="Morin E."/>
            <person name="Drula E."/>
            <person name="Courty P.E."/>
            <person name="Chicoki N."/>
            <person name="Fauchery L."/>
            <person name="Kohler A."/>
            <person name="Kuo A."/>
            <person name="Labutti K."/>
            <person name="Pangilinan J."/>
            <person name="Lipzen A."/>
            <person name="Riley R."/>
            <person name="Andreopoulos W."/>
            <person name="He G."/>
            <person name="Johnson J."/>
            <person name="Barry K.W."/>
            <person name="Grigoriev I.V."/>
            <person name="Nagy L."/>
            <person name="Hibbett D."/>
            <person name="Henrissat B."/>
            <person name="Matheny P.B."/>
            <person name="Labbe J."/>
            <person name="Martin F."/>
        </authorList>
    </citation>
    <scope>NUCLEOTIDE SEQUENCE</scope>
    <source>
        <strain evidence="1">HHB10654</strain>
    </source>
</reference>
<dbReference type="Proteomes" id="UP000814140">
    <property type="component" value="Unassembled WGS sequence"/>
</dbReference>
<dbReference type="EMBL" id="MU277240">
    <property type="protein sequence ID" value="KAI0058042.1"/>
    <property type="molecule type" value="Genomic_DNA"/>
</dbReference>
<accession>A0ACB8SP66</accession>
<organism evidence="1 2">
    <name type="scientific">Artomyces pyxidatus</name>
    <dbReference type="NCBI Taxonomy" id="48021"/>
    <lineage>
        <taxon>Eukaryota</taxon>
        <taxon>Fungi</taxon>
        <taxon>Dikarya</taxon>
        <taxon>Basidiomycota</taxon>
        <taxon>Agaricomycotina</taxon>
        <taxon>Agaricomycetes</taxon>
        <taxon>Russulales</taxon>
        <taxon>Auriscalpiaceae</taxon>
        <taxon>Artomyces</taxon>
    </lineage>
</organism>
<proteinExistence type="predicted"/>
<protein>
    <submittedName>
        <fullName evidence="1">Uncharacterized protein</fullName>
    </submittedName>
</protein>